<comment type="subcellular location">
    <subcellularLocation>
        <location evidence="1">Golgi apparatus membrane</location>
        <topology evidence="1">Peripheral membrane protein</topology>
    </subcellularLocation>
</comment>
<dbReference type="GO" id="GO:0006891">
    <property type="term" value="P:intra-Golgi vesicle-mediated transport"/>
    <property type="evidence" value="ECO:0007669"/>
    <property type="project" value="TreeGrafter"/>
</dbReference>
<dbReference type="EMBL" id="OV651819">
    <property type="protein sequence ID" value="CAH1112864.1"/>
    <property type="molecule type" value="Genomic_DNA"/>
</dbReference>
<dbReference type="PANTHER" id="PTHR13302">
    <property type="entry name" value="CONSERVED OLIGOMERIC GOLGI COMPLEX COMPONENT 3"/>
    <property type="match status" value="1"/>
</dbReference>
<evidence type="ECO:0000259" key="9">
    <source>
        <dbReference type="Pfam" id="PF04136"/>
    </source>
</evidence>
<keyword evidence="6" id="KW-0333">Golgi apparatus</keyword>
<protein>
    <recommendedName>
        <fullName evidence="3">Conserved oligomeric Golgi complex subunit 3</fullName>
    </recommendedName>
    <alternativeName>
        <fullName evidence="8">Component of oligomeric Golgi complex 3</fullName>
    </alternativeName>
</protein>
<keyword evidence="5" id="KW-0653">Protein transport</keyword>
<evidence type="ECO:0000313" key="11">
    <source>
        <dbReference type="EMBL" id="CAH1112864.1"/>
    </source>
</evidence>
<evidence type="ECO:0000256" key="1">
    <source>
        <dbReference type="ARBA" id="ARBA00004395"/>
    </source>
</evidence>
<dbReference type="Pfam" id="PF20671">
    <property type="entry name" value="COG3_C"/>
    <property type="match status" value="1"/>
</dbReference>
<evidence type="ECO:0000313" key="12">
    <source>
        <dbReference type="Proteomes" id="UP001153636"/>
    </source>
</evidence>
<reference evidence="11" key="1">
    <citation type="submission" date="2022-01" db="EMBL/GenBank/DDBJ databases">
        <authorList>
            <person name="King R."/>
        </authorList>
    </citation>
    <scope>NUCLEOTIDE SEQUENCE</scope>
</reference>
<dbReference type="InterPro" id="IPR007265">
    <property type="entry name" value="COG_su3"/>
</dbReference>
<dbReference type="GO" id="GO:0005801">
    <property type="term" value="C:cis-Golgi network"/>
    <property type="evidence" value="ECO:0007669"/>
    <property type="project" value="InterPro"/>
</dbReference>
<evidence type="ECO:0000256" key="8">
    <source>
        <dbReference type="ARBA" id="ARBA00031339"/>
    </source>
</evidence>
<gene>
    <name evidence="11" type="ORF">PSYICH_LOCUS13752</name>
</gene>
<dbReference type="GO" id="GO:0000139">
    <property type="term" value="C:Golgi membrane"/>
    <property type="evidence" value="ECO:0007669"/>
    <property type="project" value="UniProtKB-SubCell"/>
</dbReference>
<dbReference type="Proteomes" id="UP001153636">
    <property type="component" value="Chromosome 7"/>
</dbReference>
<evidence type="ECO:0000256" key="3">
    <source>
        <dbReference type="ARBA" id="ARBA00020976"/>
    </source>
</evidence>
<dbReference type="OrthoDB" id="296793at2759"/>
<dbReference type="GO" id="GO:0017119">
    <property type="term" value="C:Golgi transport complex"/>
    <property type="evidence" value="ECO:0007669"/>
    <property type="project" value="TreeGrafter"/>
</dbReference>
<comment type="similarity">
    <text evidence="2">Belongs to the COG3 family.</text>
</comment>
<evidence type="ECO:0000256" key="4">
    <source>
        <dbReference type="ARBA" id="ARBA00022448"/>
    </source>
</evidence>
<dbReference type="InterPro" id="IPR048320">
    <property type="entry name" value="COG3_N"/>
</dbReference>
<evidence type="ECO:0000259" key="10">
    <source>
        <dbReference type="Pfam" id="PF20671"/>
    </source>
</evidence>
<accession>A0A9P0GGK7</accession>
<dbReference type="GO" id="GO:0006886">
    <property type="term" value="P:intracellular protein transport"/>
    <property type="evidence" value="ECO:0007669"/>
    <property type="project" value="InterPro"/>
</dbReference>
<evidence type="ECO:0000256" key="6">
    <source>
        <dbReference type="ARBA" id="ARBA00023034"/>
    </source>
</evidence>
<dbReference type="PANTHER" id="PTHR13302:SF8">
    <property type="entry name" value="CONSERVED OLIGOMERIC GOLGI COMPLEX SUBUNIT 3"/>
    <property type="match status" value="1"/>
</dbReference>
<evidence type="ECO:0000256" key="5">
    <source>
        <dbReference type="ARBA" id="ARBA00022927"/>
    </source>
</evidence>
<evidence type="ECO:0000256" key="7">
    <source>
        <dbReference type="ARBA" id="ARBA00023136"/>
    </source>
</evidence>
<feature type="domain" description="Conserved oligomeric Golgi complex subunit 3 N-terminal" evidence="9">
    <location>
        <begin position="102"/>
        <end position="244"/>
    </location>
</feature>
<keyword evidence="7" id="KW-0472">Membrane</keyword>
<organism evidence="11 12">
    <name type="scientific">Psylliodes chrysocephalus</name>
    <dbReference type="NCBI Taxonomy" id="3402493"/>
    <lineage>
        <taxon>Eukaryota</taxon>
        <taxon>Metazoa</taxon>
        <taxon>Ecdysozoa</taxon>
        <taxon>Arthropoda</taxon>
        <taxon>Hexapoda</taxon>
        <taxon>Insecta</taxon>
        <taxon>Pterygota</taxon>
        <taxon>Neoptera</taxon>
        <taxon>Endopterygota</taxon>
        <taxon>Coleoptera</taxon>
        <taxon>Polyphaga</taxon>
        <taxon>Cucujiformia</taxon>
        <taxon>Chrysomeloidea</taxon>
        <taxon>Chrysomelidae</taxon>
        <taxon>Galerucinae</taxon>
        <taxon>Alticini</taxon>
        <taxon>Psylliodes</taxon>
    </lineage>
</organism>
<evidence type="ECO:0000256" key="2">
    <source>
        <dbReference type="ARBA" id="ARBA00009936"/>
    </source>
</evidence>
<feature type="domain" description="Conserved oligomeric Golgi complex subunit 3 C-terminal" evidence="10">
    <location>
        <begin position="272"/>
        <end position="611"/>
    </location>
</feature>
<dbReference type="AlphaFoldDB" id="A0A9P0GGK7"/>
<name>A0A9P0GGK7_9CUCU</name>
<proteinExistence type="inferred from homology"/>
<dbReference type="InterPro" id="IPR048685">
    <property type="entry name" value="COG3_C"/>
</dbReference>
<dbReference type="Pfam" id="PF04136">
    <property type="entry name" value="COG3_N"/>
    <property type="match status" value="1"/>
</dbReference>
<sequence>MSRLQQESVENRKEHKIQENIAKWQSVEDPLAPLSEQQLDVIYELGDLVSNLYSKTEADKIEEVTKKGNEVPDVIYKMQDFIKWTIAVEEDIKHENLKRFQNYYEMLAQYQSKSKNLYDLSNNALDSLNSLKENYESVTEKTNYLHDLSEQLMANQRILKEKKQLLNSKLQHFTNFNKCQESIERLGNRVNTEDCTNVLDKIDESVTYLNAHLHYKESRIYKMKYESLLNNILNKIYDYVNNILIETTKQVIEPDLKIQTSNAPNFVDSAFSLYYGKFQSVSSKVKFVLNNLEDREDKNEQYKNVLSDCKKSFFAQRLPILNVAVGKALNELKEKYQKDHSALFRSCSLFTLKVCQDEATCYSYFFSKQSSQLNDYLGTLCQHLYDTLRPNLITINHIEVLCELCGILRTELLNEKVMDMYQLGKYVEVIRQLWQDVEERLVFRTNVFFQHDLLNYKPSPGDLAYPEKLEQMECIAVELKERSDSRSSVVSLESQEVAHINAAEMAHFRSYTGNSPADLHGMWYPTVKRTLVCLSRLYFCLDRNTFQGLAQEALVICIETVQAAASLISARKTKVDGFLFQIKHLLIIREQIAPFQVDFTVKETTLDFSTVQKAAMDLISHRNKIFTFGSHNALLEFLLEGTPKVKEYLVDSRKEIDKQLKHSCETFILLATHILVGSILQWAQLSENYLQTLGKLDEASQDVSLPKKEFATAQLLSTTINEVQKNIKTKIPEIQRSMQLYLANRETEFILFRPIKNNVINAFMQVDQILLRGGYSDEDQLLVGCPSPEQVNILICSVSLTTGQDTKTVTV</sequence>
<dbReference type="GO" id="GO:0007030">
    <property type="term" value="P:Golgi organization"/>
    <property type="evidence" value="ECO:0007669"/>
    <property type="project" value="TreeGrafter"/>
</dbReference>
<keyword evidence="4" id="KW-0813">Transport</keyword>
<keyword evidence="12" id="KW-1185">Reference proteome</keyword>